<feature type="compositionally biased region" description="Low complexity" evidence="1">
    <location>
        <begin position="46"/>
        <end position="58"/>
    </location>
</feature>
<protein>
    <submittedName>
        <fullName evidence="2">Uncharacterized protein</fullName>
    </submittedName>
</protein>
<keyword evidence="3" id="KW-1185">Reference proteome</keyword>
<feature type="compositionally biased region" description="Polar residues" evidence="1">
    <location>
        <begin position="15"/>
        <end position="25"/>
    </location>
</feature>
<feature type="compositionally biased region" description="Basic and acidic residues" evidence="1">
    <location>
        <begin position="36"/>
        <end position="45"/>
    </location>
</feature>
<name>A0AAE0JGK1_9PEZI</name>
<dbReference type="AlphaFoldDB" id="A0AAE0JGK1"/>
<organism evidence="2 3">
    <name type="scientific">Neurospora tetraspora</name>
    <dbReference type="NCBI Taxonomy" id="94610"/>
    <lineage>
        <taxon>Eukaryota</taxon>
        <taxon>Fungi</taxon>
        <taxon>Dikarya</taxon>
        <taxon>Ascomycota</taxon>
        <taxon>Pezizomycotina</taxon>
        <taxon>Sordariomycetes</taxon>
        <taxon>Sordariomycetidae</taxon>
        <taxon>Sordariales</taxon>
        <taxon>Sordariaceae</taxon>
        <taxon>Neurospora</taxon>
    </lineage>
</organism>
<dbReference type="GeneID" id="87862658"/>
<reference evidence="2" key="1">
    <citation type="journal article" date="2023" name="Mol. Phylogenet. Evol.">
        <title>Genome-scale phylogeny and comparative genomics of the fungal order Sordariales.</title>
        <authorList>
            <person name="Hensen N."/>
            <person name="Bonometti L."/>
            <person name="Westerberg I."/>
            <person name="Brannstrom I.O."/>
            <person name="Guillou S."/>
            <person name="Cros-Aarteil S."/>
            <person name="Calhoun S."/>
            <person name="Haridas S."/>
            <person name="Kuo A."/>
            <person name="Mondo S."/>
            <person name="Pangilinan J."/>
            <person name="Riley R."/>
            <person name="LaButti K."/>
            <person name="Andreopoulos B."/>
            <person name="Lipzen A."/>
            <person name="Chen C."/>
            <person name="Yan M."/>
            <person name="Daum C."/>
            <person name="Ng V."/>
            <person name="Clum A."/>
            <person name="Steindorff A."/>
            <person name="Ohm R.A."/>
            <person name="Martin F."/>
            <person name="Silar P."/>
            <person name="Natvig D.O."/>
            <person name="Lalanne C."/>
            <person name="Gautier V."/>
            <person name="Ament-Velasquez S.L."/>
            <person name="Kruys A."/>
            <person name="Hutchinson M.I."/>
            <person name="Powell A.J."/>
            <person name="Barry K."/>
            <person name="Miller A.N."/>
            <person name="Grigoriev I.V."/>
            <person name="Debuchy R."/>
            <person name="Gladieux P."/>
            <person name="Hiltunen Thoren M."/>
            <person name="Johannesson H."/>
        </authorList>
    </citation>
    <scope>NUCLEOTIDE SEQUENCE</scope>
    <source>
        <strain evidence="2">CBS 560.94</strain>
    </source>
</reference>
<dbReference type="RefSeq" id="XP_062682590.1">
    <property type="nucleotide sequence ID" value="XM_062825504.1"/>
</dbReference>
<evidence type="ECO:0000256" key="1">
    <source>
        <dbReference type="SAM" id="MobiDB-lite"/>
    </source>
</evidence>
<proteinExistence type="predicted"/>
<comment type="caution">
    <text evidence="2">The sequence shown here is derived from an EMBL/GenBank/DDBJ whole genome shotgun (WGS) entry which is preliminary data.</text>
</comment>
<dbReference type="Proteomes" id="UP001278500">
    <property type="component" value="Unassembled WGS sequence"/>
</dbReference>
<evidence type="ECO:0000313" key="2">
    <source>
        <dbReference type="EMBL" id="KAK3347508.1"/>
    </source>
</evidence>
<accession>A0AAE0JGK1</accession>
<reference evidence="2" key="2">
    <citation type="submission" date="2023-06" db="EMBL/GenBank/DDBJ databases">
        <authorList>
            <consortium name="Lawrence Berkeley National Laboratory"/>
            <person name="Haridas S."/>
            <person name="Hensen N."/>
            <person name="Bonometti L."/>
            <person name="Westerberg I."/>
            <person name="Brannstrom I.O."/>
            <person name="Guillou S."/>
            <person name="Cros-Aarteil S."/>
            <person name="Calhoun S."/>
            <person name="Kuo A."/>
            <person name="Mondo S."/>
            <person name="Pangilinan J."/>
            <person name="Riley R."/>
            <person name="Labutti K."/>
            <person name="Andreopoulos B."/>
            <person name="Lipzen A."/>
            <person name="Chen C."/>
            <person name="Yanf M."/>
            <person name="Daum C."/>
            <person name="Ng V."/>
            <person name="Clum A."/>
            <person name="Steindorff A."/>
            <person name="Ohm R."/>
            <person name="Martin F."/>
            <person name="Silar P."/>
            <person name="Natvig D."/>
            <person name="Lalanne C."/>
            <person name="Gautier V."/>
            <person name="Ament-Velasquez S.L."/>
            <person name="Kruys A."/>
            <person name="Hutchinson M.I."/>
            <person name="Powell A.J."/>
            <person name="Barry K."/>
            <person name="Miller A.N."/>
            <person name="Grigoriev I.V."/>
            <person name="Debuchy R."/>
            <person name="Gladieux P."/>
            <person name="Thoren M.H."/>
            <person name="Johannesson H."/>
        </authorList>
    </citation>
    <scope>NUCLEOTIDE SEQUENCE</scope>
    <source>
        <strain evidence="2">CBS 560.94</strain>
    </source>
</reference>
<evidence type="ECO:0000313" key="3">
    <source>
        <dbReference type="Proteomes" id="UP001278500"/>
    </source>
</evidence>
<feature type="region of interest" description="Disordered" evidence="1">
    <location>
        <begin position="1"/>
        <end position="58"/>
    </location>
</feature>
<sequence>MDHTDDTTNKMCGKLNNTDPTTASASEPPHSPATNDPRRTGDDTTSRSATSTSNLGITTTTLHDARLRNLTTANRATSNARTEYHALQAEATRQRIDALQKPLVLTEEHVNVLTEKRGLEDLVRICRTIETCAGISQEAEIKLLEERLADIKYVDYMDEMLECIK</sequence>
<dbReference type="EMBL" id="JAUEPP010000003">
    <property type="protein sequence ID" value="KAK3347508.1"/>
    <property type="molecule type" value="Genomic_DNA"/>
</dbReference>
<gene>
    <name evidence="2" type="ORF">B0H65DRAFT_441128</name>
</gene>